<proteinExistence type="predicted"/>
<evidence type="ECO:0000313" key="2">
    <source>
        <dbReference type="Proteomes" id="UP000316759"/>
    </source>
</evidence>
<dbReference type="OrthoDB" id="10603875at2759"/>
<reference evidence="1 2" key="1">
    <citation type="submission" date="2019-04" db="EMBL/GenBank/DDBJ databases">
        <title>Annotation for the trematode Fasciola gigantica.</title>
        <authorList>
            <person name="Choi Y.-J."/>
        </authorList>
    </citation>
    <scope>NUCLEOTIDE SEQUENCE [LARGE SCALE GENOMIC DNA]</scope>
    <source>
        <strain evidence="1">Uganda_cow_1</strain>
    </source>
</reference>
<comment type="caution">
    <text evidence="1">The sequence shown here is derived from an EMBL/GenBank/DDBJ whole genome shotgun (WGS) entry which is preliminary data.</text>
</comment>
<evidence type="ECO:0000313" key="1">
    <source>
        <dbReference type="EMBL" id="TPP64714.1"/>
    </source>
</evidence>
<gene>
    <name evidence="1" type="ORF">FGIG_04265</name>
</gene>
<keyword evidence="2" id="KW-1185">Reference proteome</keyword>
<accession>A0A504YTJ1</accession>
<dbReference type="EMBL" id="SUNJ01004099">
    <property type="protein sequence ID" value="TPP64714.1"/>
    <property type="molecule type" value="Genomic_DNA"/>
</dbReference>
<dbReference type="Proteomes" id="UP000316759">
    <property type="component" value="Unassembled WGS sequence"/>
</dbReference>
<protein>
    <submittedName>
        <fullName evidence="1">Uncharacterized protein</fullName>
    </submittedName>
</protein>
<organism evidence="1 2">
    <name type="scientific">Fasciola gigantica</name>
    <name type="common">Giant liver fluke</name>
    <dbReference type="NCBI Taxonomy" id="46835"/>
    <lineage>
        <taxon>Eukaryota</taxon>
        <taxon>Metazoa</taxon>
        <taxon>Spiralia</taxon>
        <taxon>Lophotrochozoa</taxon>
        <taxon>Platyhelminthes</taxon>
        <taxon>Trematoda</taxon>
        <taxon>Digenea</taxon>
        <taxon>Plagiorchiida</taxon>
        <taxon>Echinostomata</taxon>
        <taxon>Echinostomatoidea</taxon>
        <taxon>Fasciolidae</taxon>
        <taxon>Fasciola</taxon>
    </lineage>
</organism>
<name>A0A504YTJ1_FASGI</name>
<dbReference type="AlphaFoldDB" id="A0A504YTJ1"/>
<sequence length="223" mass="25784">MCIQREFDPNYYRISPGLFSSDSFRHIKVENIHSYLQYKTCSNLFTHLTDTVQICVTVNNTELSHCGCKLLMLDLHARPRVTNVELIDANKQNTKLNRRDLRRMKIRSKIECSLTVSRFERKVTHKCDFSLTNPVRNDLGPMVSQVITYQSEDKRYFALGPERNSIVSTKDLTDSWTGITLFEYQKYTDGKQHENATYLSWNEADTFNKNAFGATCTNVGATE</sequence>